<accession>A0ABZ2LGY5</accession>
<organism evidence="2 3">
    <name type="scientific">Pendulispora rubella</name>
    <dbReference type="NCBI Taxonomy" id="2741070"/>
    <lineage>
        <taxon>Bacteria</taxon>
        <taxon>Pseudomonadati</taxon>
        <taxon>Myxococcota</taxon>
        <taxon>Myxococcia</taxon>
        <taxon>Myxococcales</taxon>
        <taxon>Sorangiineae</taxon>
        <taxon>Pendulisporaceae</taxon>
        <taxon>Pendulispora</taxon>
    </lineage>
</organism>
<dbReference type="Proteomes" id="UP001374803">
    <property type="component" value="Chromosome"/>
</dbReference>
<dbReference type="EMBL" id="CP089983">
    <property type="protein sequence ID" value="WXB10203.1"/>
    <property type="molecule type" value="Genomic_DNA"/>
</dbReference>
<evidence type="ECO:0000313" key="3">
    <source>
        <dbReference type="Proteomes" id="UP001374803"/>
    </source>
</evidence>
<proteinExistence type="predicted"/>
<dbReference type="Pfam" id="PF09826">
    <property type="entry name" value="Beta_propel"/>
    <property type="match status" value="2"/>
</dbReference>
<dbReference type="InterPro" id="IPR013211">
    <property type="entry name" value="LVIVD"/>
</dbReference>
<protein>
    <submittedName>
        <fullName evidence="2">Beta-propeller domain-containing protein</fullName>
    </submittedName>
</protein>
<evidence type="ECO:0000313" key="2">
    <source>
        <dbReference type="EMBL" id="WXB10203.1"/>
    </source>
</evidence>
<reference evidence="2" key="1">
    <citation type="submission" date="2021-12" db="EMBL/GenBank/DDBJ databases">
        <title>Discovery of the Pendulisporaceae a myxobacterial family with distinct sporulation behavior and unique specialized metabolism.</title>
        <authorList>
            <person name="Garcia R."/>
            <person name="Popoff A."/>
            <person name="Bader C.D."/>
            <person name="Loehr J."/>
            <person name="Walesch S."/>
            <person name="Walt C."/>
            <person name="Boldt J."/>
            <person name="Bunk B."/>
            <person name="Haeckl F.J.F.P.J."/>
            <person name="Gunesch A.P."/>
            <person name="Birkelbach J."/>
            <person name="Nuebel U."/>
            <person name="Pietschmann T."/>
            <person name="Bach T."/>
            <person name="Mueller R."/>
        </authorList>
    </citation>
    <scope>NUCLEOTIDE SEQUENCE</scope>
    <source>
        <strain evidence="2">MSr11367</strain>
    </source>
</reference>
<sequence>MASLLALVGGAVAVPACSSSSHSGPEEDRNPGQSDFISAPPGASGTFGSPSGSVDAGAPTSDQGGGKGGEASNPPRKVEETDLYRVEGDRLYYLNAYRGLMVFDVSNVDQPRLVGRSSIHGSPVEMFIRNGIATIVVADWYGTMEDGSPFHGSIVRGLDATNPGDIKVLGEAKLGGWVRDTRIVGDVLYAVSEDYGWYYGWDAVGASTTSSHGPKVVVSSVNFAGGVISQKGSHTFDGYSSVFNVTDSSIMLAHDIPSDPSQPWSQPTGRSELVYLDISDPLGTIGVRGRIEVNGSVQGWGADNGRWNIDFADKRYAHLLGCGGAYCGGQDGRYVLSTVDFQNPDVPVRASELTIPSTGWSVTARFDGARMYLSPGSYYYYGNNGTTPFQIYDISNPSAPKLAGQTSVQGGIWNFIPSGDRLFALGNEYGSNSNKVALQYFNVSNPAAPTLIGKSTFGDGWAWTPAAGTFKAFVKDADKGLVVLPFSGWSSQGYEYRNGLQLIEFTADSIRTAGAARSHGWVERGIFVKGRLVSLSDQSLSVVDYANKANPQVVKEVTLARNVVDARPDGNTVAEVSTDWWGYDDRQSEIRMLPMDNADERSDASGAVTVKIDGNNARVFRNGPLSYVVTNVRKEIDCGDGRGNPAPTPDGKPSSGACYAYVPQVQVVEFAHETATLRGKVTLPTDSGNSYYYGGWGWGGCYWYDWFGGSDVVQVEGNALAFRRFYPKVKSDGTWDANQTLYVVDITNPDAPNLTSTDITSDRRSWWGNMRAVGDKLYTSHYEWISWPVYDPQTGRSSNGTVRYYLDQIDLSDRAHPRVGSRINVPGLLVGASETDPSLLYFTDYRWWNGTTRDDLSVARIVGRKAYLQSSTVLDGYVGNVFVRGSKAYASVQRYDYQTGSDSQVTLHEFDLTDPRRPIDRRAPAQRGWGWLLGVEGDRAIVTSGWGSGIDIYRLQPNAAPTYDRFVRAQGWPGSISRQNDTLFLASGYWGIQSIQLH</sequence>
<name>A0ABZ2LGY5_9BACT</name>
<gene>
    <name evidence="2" type="ORF">LVJ94_23615</name>
</gene>
<dbReference type="Pfam" id="PF08309">
    <property type="entry name" value="LVIVD"/>
    <property type="match status" value="1"/>
</dbReference>
<feature type="region of interest" description="Disordered" evidence="1">
    <location>
        <begin position="16"/>
        <end position="81"/>
    </location>
</feature>
<dbReference type="RefSeq" id="WP_394839880.1">
    <property type="nucleotide sequence ID" value="NZ_CP089983.1"/>
</dbReference>
<evidence type="ECO:0000256" key="1">
    <source>
        <dbReference type="SAM" id="MobiDB-lite"/>
    </source>
</evidence>
<keyword evidence="3" id="KW-1185">Reference proteome</keyword>
<dbReference type="InterPro" id="IPR019198">
    <property type="entry name" value="Beta_propeller_containing"/>
</dbReference>